<dbReference type="Gene3D" id="1.10.260.40">
    <property type="entry name" value="lambda repressor-like DNA-binding domains"/>
    <property type="match status" value="1"/>
</dbReference>
<dbReference type="InterPro" id="IPR010982">
    <property type="entry name" value="Lambda_DNA-bd_dom_sf"/>
</dbReference>
<dbReference type="PROSITE" id="PS50943">
    <property type="entry name" value="HTH_CROC1"/>
    <property type="match status" value="1"/>
</dbReference>
<evidence type="ECO:0000259" key="1">
    <source>
        <dbReference type="PROSITE" id="PS50943"/>
    </source>
</evidence>
<feature type="domain" description="HTH cro/C1-type" evidence="1">
    <location>
        <begin position="66"/>
        <end position="120"/>
    </location>
</feature>
<evidence type="ECO:0000313" key="3">
    <source>
        <dbReference type="Proteomes" id="UP000798046"/>
    </source>
</evidence>
<proteinExistence type="predicted"/>
<dbReference type="EMBL" id="VZRA01000002">
    <property type="protein sequence ID" value="KAB0670254.1"/>
    <property type="molecule type" value="Genomic_DNA"/>
</dbReference>
<evidence type="ECO:0000313" key="2">
    <source>
        <dbReference type="EMBL" id="KAB0670254.1"/>
    </source>
</evidence>
<protein>
    <submittedName>
        <fullName evidence="2">Helix-turn-helix transcriptional regulator</fullName>
    </submittedName>
</protein>
<dbReference type="CDD" id="cd00093">
    <property type="entry name" value="HTH_XRE"/>
    <property type="match status" value="1"/>
</dbReference>
<dbReference type="SMART" id="SM00530">
    <property type="entry name" value="HTH_XRE"/>
    <property type="match status" value="1"/>
</dbReference>
<dbReference type="SUPFAM" id="SSF47413">
    <property type="entry name" value="lambda repressor-like DNA-binding domains"/>
    <property type="match status" value="1"/>
</dbReference>
<reference evidence="2 3" key="1">
    <citation type="journal article" date="2020" name="Microorganisms">
        <title>Description of Three Novel Members in the Family Geobacteraceae, Oryzomonas japonicum gen. nov., sp. nov., Oryzomonas sagensis sp. nov., and Oryzomonas ruber sp. nov.</title>
        <authorList>
            <person name="Xu Z."/>
            <person name="Masuda Y."/>
            <person name="Hayakawa C."/>
            <person name="Ushijima N."/>
            <person name="Kawano K."/>
            <person name="Shiratori Y."/>
            <person name="Senoo K."/>
            <person name="Itoh H."/>
        </authorList>
    </citation>
    <scope>NUCLEOTIDE SEQUENCE [LARGE SCALE GENOMIC DNA]</scope>
    <source>
        <strain evidence="2 3">Red100</strain>
    </source>
</reference>
<organism evidence="2 3">
    <name type="scientific">Oryzomonas sagensis</name>
    <dbReference type="NCBI Taxonomy" id="2603857"/>
    <lineage>
        <taxon>Bacteria</taxon>
        <taxon>Pseudomonadati</taxon>
        <taxon>Thermodesulfobacteriota</taxon>
        <taxon>Desulfuromonadia</taxon>
        <taxon>Geobacterales</taxon>
        <taxon>Geobacteraceae</taxon>
        <taxon>Oryzomonas</taxon>
    </lineage>
</organism>
<gene>
    <name evidence="2" type="ORF">F6V30_08855</name>
</gene>
<dbReference type="InterPro" id="IPR001387">
    <property type="entry name" value="Cro/C1-type_HTH"/>
</dbReference>
<name>A0ABQ6TNT8_9BACT</name>
<keyword evidence="3" id="KW-1185">Reference proteome</keyword>
<comment type="caution">
    <text evidence="2">The sequence shown here is derived from an EMBL/GenBank/DDBJ whole genome shotgun (WGS) entry which is preliminary data.</text>
</comment>
<sequence length="121" mass="13926">MQALTKKRPTENAEARFVGGHEQIARLRHLAKRMNVIDLSPDDEDRQYTVEEVFPELATNRAGVLIRGYRGREGMTQRQLAEATGIPQRHISEMEHGKKIVGKERAQRLAKVLKADYRMFL</sequence>
<accession>A0ABQ6TNT8</accession>
<dbReference type="Pfam" id="PF01381">
    <property type="entry name" value="HTH_3"/>
    <property type="match status" value="1"/>
</dbReference>
<dbReference type="Proteomes" id="UP000798046">
    <property type="component" value="Unassembled WGS sequence"/>
</dbReference>
<dbReference type="RefSeq" id="WP_151156625.1">
    <property type="nucleotide sequence ID" value="NZ_VZRA01000002.1"/>
</dbReference>